<feature type="compositionally biased region" description="Low complexity" evidence="1">
    <location>
        <begin position="224"/>
        <end position="234"/>
    </location>
</feature>
<reference evidence="2 3" key="1">
    <citation type="submission" date="2023-06" db="EMBL/GenBank/DDBJ databases">
        <title>Actinomycetospora Odt1-22.</title>
        <authorList>
            <person name="Supong K."/>
        </authorList>
    </citation>
    <scope>NUCLEOTIDE SEQUENCE [LARGE SCALE GENOMIC DNA]</scope>
    <source>
        <strain evidence="2 3">Odt1-22</strain>
    </source>
</reference>
<dbReference type="Gene3D" id="1.10.10.10">
    <property type="entry name" value="Winged helix-like DNA-binding domain superfamily/Winged helix DNA-binding domain"/>
    <property type="match status" value="1"/>
</dbReference>
<dbReference type="SUPFAM" id="SSF46785">
    <property type="entry name" value="Winged helix' DNA-binding domain"/>
    <property type="match status" value="1"/>
</dbReference>
<accession>A0ABT7M5E3</accession>
<name>A0ABT7M5E3_9PSEU</name>
<dbReference type="RefSeq" id="WP_286051088.1">
    <property type="nucleotide sequence ID" value="NZ_JASVWF010000001.1"/>
</dbReference>
<feature type="compositionally biased region" description="Basic and acidic residues" evidence="1">
    <location>
        <begin position="255"/>
        <end position="268"/>
    </location>
</feature>
<protein>
    <recommendedName>
        <fullName evidence="4">MarR family transcriptional regulator</fullName>
    </recommendedName>
</protein>
<dbReference type="InterPro" id="IPR036390">
    <property type="entry name" value="WH_DNA-bd_sf"/>
</dbReference>
<feature type="compositionally biased region" description="Basic residues" evidence="1">
    <location>
        <begin position="245"/>
        <end position="254"/>
    </location>
</feature>
<gene>
    <name evidence="2" type="ORF">QRT03_03435</name>
</gene>
<proteinExistence type="predicted"/>
<evidence type="ECO:0000313" key="2">
    <source>
        <dbReference type="EMBL" id="MDL5154997.1"/>
    </source>
</evidence>
<dbReference type="Proteomes" id="UP001231924">
    <property type="component" value="Unassembled WGS sequence"/>
</dbReference>
<comment type="caution">
    <text evidence="2">The sequence shown here is derived from an EMBL/GenBank/DDBJ whole genome shotgun (WGS) entry which is preliminary data.</text>
</comment>
<evidence type="ECO:0000313" key="3">
    <source>
        <dbReference type="Proteomes" id="UP001231924"/>
    </source>
</evidence>
<feature type="region of interest" description="Disordered" evidence="1">
    <location>
        <begin position="86"/>
        <end position="125"/>
    </location>
</feature>
<evidence type="ECO:0008006" key="4">
    <source>
        <dbReference type="Google" id="ProtNLM"/>
    </source>
</evidence>
<sequence length="447" mass="47299">MALPVPESAAGTREDILRMLTDVPEGLSDRELAESLAPDHPGLDYKAVNHQCRKLVGVGAVERVGTRPVRTRLLPGAAEAMARAYAAAAPGEDDPAAPDRPIRDDDGDTDDPEVTLAPTTPGLPPVQAGVLAALAGAPDGLTDNEIAAALAPGHPDVDPKAFNYQCRKLVKAGLVERSARSRDAPIRTRLTEAGQEAAAAAGPAVGGTGEEALPVEATEATVEARPAPVSAVPDAPDEPEPAPARSRRPRHRPKAPSDDVARIRRSERDGDDPDDPPLRFLPFSASATVVLRERLAQRAALRAVPERAQEVVLPVRDVLQGWSRTQNVAAAVTTWLTRRGGSVRRVTEQGPALDLVASLDGDDVHVEVTGWPPDGARSHPSTLAADWFRAASAAAVQRRRAHPRSRIVIALPDTRRYRGLAADAASTLDGARTEVWFVDAAGQVQLS</sequence>
<keyword evidence="3" id="KW-1185">Reference proteome</keyword>
<organism evidence="2 3">
    <name type="scientific">Actinomycetospora termitidis</name>
    <dbReference type="NCBI Taxonomy" id="3053470"/>
    <lineage>
        <taxon>Bacteria</taxon>
        <taxon>Bacillati</taxon>
        <taxon>Actinomycetota</taxon>
        <taxon>Actinomycetes</taxon>
        <taxon>Pseudonocardiales</taxon>
        <taxon>Pseudonocardiaceae</taxon>
        <taxon>Actinomycetospora</taxon>
    </lineage>
</organism>
<dbReference type="EMBL" id="JASVWF010000001">
    <property type="protein sequence ID" value="MDL5154997.1"/>
    <property type="molecule type" value="Genomic_DNA"/>
</dbReference>
<feature type="region of interest" description="Disordered" evidence="1">
    <location>
        <begin position="218"/>
        <end position="280"/>
    </location>
</feature>
<evidence type="ECO:0000256" key="1">
    <source>
        <dbReference type="SAM" id="MobiDB-lite"/>
    </source>
</evidence>
<dbReference type="InterPro" id="IPR036388">
    <property type="entry name" value="WH-like_DNA-bd_sf"/>
</dbReference>